<evidence type="ECO:0000313" key="2">
    <source>
        <dbReference type="Proteomes" id="UP000243900"/>
    </source>
</evidence>
<keyword evidence="2" id="KW-1185">Reference proteome</keyword>
<gene>
    <name evidence="1" type="ORF">C5O18_03670</name>
</gene>
<evidence type="ECO:0000313" key="1">
    <source>
        <dbReference type="EMBL" id="PQA47969.1"/>
    </source>
</evidence>
<sequence length="65" mass="7273">MPEVLAAMVVLGTGMSGLLAAHWQAADLQRDAWQRRHAVMLLSELALRMRFNPEADYRALLAQPL</sequence>
<protein>
    <submittedName>
        <fullName evidence="1">Uncharacterized protein</fullName>
    </submittedName>
</protein>
<organism evidence="1 2">
    <name type="scientific">Amnimonas aquatica</name>
    <dbReference type="NCBI Taxonomy" id="2094561"/>
    <lineage>
        <taxon>Bacteria</taxon>
        <taxon>Pseudomonadati</taxon>
        <taxon>Pseudomonadota</taxon>
        <taxon>Gammaproteobacteria</taxon>
        <taxon>Moraxellales</taxon>
        <taxon>Moraxellaceae</taxon>
        <taxon>Amnimonas</taxon>
    </lineage>
</organism>
<reference evidence="2" key="1">
    <citation type="submission" date="2018-02" db="EMBL/GenBank/DDBJ databases">
        <title>Genome sequencing of Solimonas sp. HR-BB.</title>
        <authorList>
            <person name="Lee Y."/>
            <person name="Jeon C.O."/>
        </authorList>
    </citation>
    <scope>NUCLEOTIDE SEQUENCE [LARGE SCALE GENOMIC DNA]</scope>
    <source>
        <strain evidence="2">HR-E</strain>
    </source>
</reference>
<dbReference type="Proteomes" id="UP000243900">
    <property type="component" value="Unassembled WGS sequence"/>
</dbReference>
<dbReference type="AlphaFoldDB" id="A0A2P6ATL6"/>
<accession>A0A2P6ATL6</accession>
<feature type="non-terminal residue" evidence="1">
    <location>
        <position position="65"/>
    </location>
</feature>
<dbReference type="EMBL" id="PTQZ01000054">
    <property type="protein sequence ID" value="PQA47969.1"/>
    <property type="molecule type" value="Genomic_DNA"/>
</dbReference>
<name>A0A2P6ATL6_9GAMM</name>
<proteinExistence type="predicted"/>
<comment type="caution">
    <text evidence="1">The sequence shown here is derived from an EMBL/GenBank/DDBJ whole genome shotgun (WGS) entry which is preliminary data.</text>
</comment>